<dbReference type="AlphaFoldDB" id="A0A1H7ELP7"/>
<keyword evidence="3" id="KW-1185">Reference proteome</keyword>
<organism evidence="2 3">
    <name type="scientific">Paraburkholderia diazotrophica</name>
    <dbReference type="NCBI Taxonomy" id="667676"/>
    <lineage>
        <taxon>Bacteria</taxon>
        <taxon>Pseudomonadati</taxon>
        <taxon>Pseudomonadota</taxon>
        <taxon>Betaproteobacteria</taxon>
        <taxon>Burkholderiales</taxon>
        <taxon>Burkholderiaceae</taxon>
        <taxon>Paraburkholderia</taxon>
    </lineage>
</organism>
<gene>
    <name evidence="2" type="ORF">SAMN05192539_105910</name>
</gene>
<proteinExistence type="predicted"/>
<accession>A0A1H7ELP7</accession>
<dbReference type="EMBL" id="FNYE01000059">
    <property type="protein sequence ID" value="SEK12580.1"/>
    <property type="molecule type" value="Genomic_DNA"/>
</dbReference>
<dbReference type="Proteomes" id="UP000198866">
    <property type="component" value="Unassembled WGS sequence"/>
</dbReference>
<dbReference type="STRING" id="667676.SAMN05192539_105910"/>
<sequence length="126" mass="13440">MLYGFDDGLAAQITQNGNRIRGLLTPIHPALERVPGPHLDHPAVLDLLERYPSPAELGSASEKTLANRLTKLAPRMGKSLAAKIVRALSEQAVIVPGTQAATIRHVASRPSSSRPCGSNARSCQRS</sequence>
<evidence type="ECO:0000256" key="1">
    <source>
        <dbReference type="SAM" id="MobiDB-lite"/>
    </source>
</evidence>
<evidence type="ECO:0008006" key="4">
    <source>
        <dbReference type="Google" id="ProtNLM"/>
    </source>
</evidence>
<evidence type="ECO:0000313" key="3">
    <source>
        <dbReference type="Proteomes" id="UP000198866"/>
    </source>
</evidence>
<protein>
    <recommendedName>
        <fullName evidence="4">Transposase</fullName>
    </recommendedName>
</protein>
<evidence type="ECO:0000313" key="2">
    <source>
        <dbReference type="EMBL" id="SEK12580.1"/>
    </source>
</evidence>
<feature type="compositionally biased region" description="Polar residues" evidence="1">
    <location>
        <begin position="109"/>
        <end position="126"/>
    </location>
</feature>
<name>A0A1H7ELP7_9BURK</name>
<feature type="region of interest" description="Disordered" evidence="1">
    <location>
        <begin position="104"/>
        <end position="126"/>
    </location>
</feature>
<reference evidence="3" key="1">
    <citation type="submission" date="2016-10" db="EMBL/GenBank/DDBJ databases">
        <authorList>
            <person name="Varghese N."/>
            <person name="Submissions S."/>
        </authorList>
    </citation>
    <scope>NUCLEOTIDE SEQUENCE [LARGE SCALE GENOMIC DNA]</scope>
    <source>
        <strain evidence="3">LMG 26031</strain>
    </source>
</reference>